<dbReference type="PATRIC" id="fig|862908.3.peg.1507"/>
<dbReference type="GO" id="GO:0005886">
    <property type="term" value="C:plasma membrane"/>
    <property type="evidence" value="ECO:0007669"/>
    <property type="project" value="TreeGrafter"/>
</dbReference>
<evidence type="ECO:0000259" key="7">
    <source>
        <dbReference type="PROSITE" id="PS50109"/>
    </source>
</evidence>
<dbReference type="InterPro" id="IPR036890">
    <property type="entry name" value="HATPase_C_sf"/>
</dbReference>
<keyword evidence="3" id="KW-0597">Phosphoprotein</keyword>
<dbReference type="SUPFAM" id="SSF55874">
    <property type="entry name" value="ATPase domain of HSP90 chaperone/DNA topoisomerase II/histidine kinase"/>
    <property type="match status" value="1"/>
</dbReference>
<dbReference type="InterPro" id="IPR036097">
    <property type="entry name" value="HisK_dim/P_sf"/>
</dbReference>
<dbReference type="PANTHER" id="PTHR45453">
    <property type="entry name" value="PHOSPHATE REGULON SENSOR PROTEIN PHOR"/>
    <property type="match status" value="1"/>
</dbReference>
<dbReference type="GO" id="GO:0000155">
    <property type="term" value="F:phosphorelay sensor kinase activity"/>
    <property type="evidence" value="ECO:0007669"/>
    <property type="project" value="InterPro"/>
</dbReference>
<keyword evidence="5 8" id="KW-0418">Kinase</keyword>
<dbReference type="InterPro" id="IPR003594">
    <property type="entry name" value="HATPase_dom"/>
</dbReference>
<keyword evidence="9" id="KW-1185">Reference proteome</keyword>
<organism evidence="8 9">
    <name type="scientific">Halobacteriovorax marinus (strain ATCC BAA-682 / DSM 15412 / SJ)</name>
    <name type="common">Bacteriovorax marinus</name>
    <dbReference type="NCBI Taxonomy" id="862908"/>
    <lineage>
        <taxon>Bacteria</taxon>
        <taxon>Pseudomonadati</taxon>
        <taxon>Bdellovibrionota</taxon>
        <taxon>Bacteriovoracia</taxon>
        <taxon>Bacteriovoracales</taxon>
        <taxon>Halobacteriovoraceae</taxon>
        <taxon>Halobacteriovorax</taxon>
    </lineage>
</organism>
<name>E1X0U5_HALMS</name>
<protein>
    <recommendedName>
        <fullName evidence="2">histidine kinase</fullName>
        <ecNumber evidence="2">2.7.13.3</ecNumber>
    </recommendedName>
</protein>
<dbReference type="CDD" id="cd00082">
    <property type="entry name" value="HisKA"/>
    <property type="match status" value="1"/>
</dbReference>
<dbReference type="AlphaFoldDB" id="E1X0U5"/>
<dbReference type="GO" id="GO:0004721">
    <property type="term" value="F:phosphoprotein phosphatase activity"/>
    <property type="evidence" value="ECO:0007669"/>
    <property type="project" value="TreeGrafter"/>
</dbReference>
<dbReference type="GO" id="GO:0016036">
    <property type="term" value="P:cellular response to phosphate starvation"/>
    <property type="evidence" value="ECO:0007669"/>
    <property type="project" value="TreeGrafter"/>
</dbReference>
<dbReference type="InterPro" id="IPR004358">
    <property type="entry name" value="Sig_transdc_His_kin-like_C"/>
</dbReference>
<dbReference type="SUPFAM" id="SSF47384">
    <property type="entry name" value="Homodimeric domain of signal transducing histidine kinase"/>
    <property type="match status" value="1"/>
</dbReference>
<dbReference type="eggNOG" id="COG2205">
    <property type="taxonomic scope" value="Bacteria"/>
</dbReference>
<dbReference type="CDD" id="cd00075">
    <property type="entry name" value="HATPase"/>
    <property type="match status" value="1"/>
</dbReference>
<dbReference type="KEGG" id="bmx:BMS_1584"/>
<evidence type="ECO:0000256" key="5">
    <source>
        <dbReference type="ARBA" id="ARBA00022777"/>
    </source>
</evidence>
<feature type="domain" description="Histidine kinase" evidence="7">
    <location>
        <begin position="239"/>
        <end position="459"/>
    </location>
</feature>
<accession>E1X0U5</accession>
<dbReference type="Gene3D" id="1.10.287.130">
    <property type="match status" value="1"/>
</dbReference>
<dbReference type="PANTHER" id="PTHR45453:SF1">
    <property type="entry name" value="PHOSPHATE REGULON SENSOR PROTEIN PHOR"/>
    <property type="match status" value="1"/>
</dbReference>
<dbReference type="STRING" id="862908.BMS_1584"/>
<dbReference type="EMBL" id="FQ312005">
    <property type="protein sequence ID" value="CBW26433.1"/>
    <property type="molecule type" value="Genomic_DNA"/>
</dbReference>
<sequence>MEVSNATLVAYIDTFKQHNLDPKILIGGTDLTYEEIVNPKGKITWDNFQVITNNTFQIVGEEKALQSLKSTGVDNKELSPLAKIVAATVSAETIYWFFCNFVGKLFYKNLKFHYQKIRKGHIQITVKLNNGERCFDNFIKAYASAFEGFTQIIGLKPAHSVIDFNKVNPVINLYFKNSIKVWNPISFIGRLVNSITNTTKLLSEIEDRRHEQILLNQELELLNKNLDESNKLNETLIRAIMHDLNNPMAIIQFKAEKLKDNIESFTTKDSDILNRAVSNMNGVISDLKKFHLAKTILCEDNFDVYDATIEARVHFEEVLREKNIQLEITKDESRYFLIKGNKTTFTNSIVSNLISNAIKFSFEGSLISINISKQNELIHFSIKDSGTGMNPTSINNFFERELSESQEGTNGEVGLGVGLTQVTFFTKQMQGQLDVNSIQYTDDKVNHGTEFKITFPTDNHSVTLH</sequence>
<gene>
    <name evidence="8" type="ordered locus">BMS_1584</name>
</gene>
<dbReference type="Pfam" id="PF02518">
    <property type="entry name" value="HATPase_c"/>
    <property type="match status" value="1"/>
</dbReference>
<evidence type="ECO:0000313" key="9">
    <source>
        <dbReference type="Proteomes" id="UP000008963"/>
    </source>
</evidence>
<dbReference type="EC" id="2.7.13.3" evidence="2"/>
<dbReference type="PROSITE" id="PS50109">
    <property type="entry name" value="HIS_KIN"/>
    <property type="match status" value="1"/>
</dbReference>
<keyword evidence="6" id="KW-0902">Two-component regulatory system</keyword>
<evidence type="ECO:0000256" key="4">
    <source>
        <dbReference type="ARBA" id="ARBA00022679"/>
    </source>
</evidence>
<keyword evidence="4" id="KW-0808">Transferase</keyword>
<comment type="catalytic activity">
    <reaction evidence="1">
        <text>ATP + protein L-histidine = ADP + protein N-phospho-L-histidine.</text>
        <dbReference type="EC" id="2.7.13.3"/>
    </reaction>
</comment>
<dbReference type="Gene3D" id="3.30.565.10">
    <property type="entry name" value="Histidine kinase-like ATPase, C-terminal domain"/>
    <property type="match status" value="1"/>
</dbReference>
<dbReference type="InterPro" id="IPR050351">
    <property type="entry name" value="BphY/WalK/GraS-like"/>
</dbReference>
<dbReference type="OrthoDB" id="5290769at2"/>
<reference evidence="9" key="1">
    <citation type="journal article" date="2013" name="ISME J.">
        <title>A small predatory core genome in the divergent marine Bacteriovorax marinus SJ and the terrestrial Bdellovibrio bacteriovorus.</title>
        <authorList>
            <person name="Crossman L.C."/>
            <person name="Chen H."/>
            <person name="Cerdeno-Tarraga A.M."/>
            <person name="Brooks K."/>
            <person name="Quail M.A."/>
            <person name="Pineiro S.A."/>
            <person name="Hobley L."/>
            <person name="Sockett R.E."/>
            <person name="Bentley S.D."/>
            <person name="Parkhill J."/>
            <person name="Williams H.N."/>
            <person name="Stine O.C."/>
        </authorList>
    </citation>
    <scope>NUCLEOTIDE SEQUENCE [LARGE SCALE GENOMIC DNA]</scope>
    <source>
        <strain evidence="9">ATCC BAA-682 / DSM 15412 / SJ</strain>
    </source>
</reference>
<dbReference type="SMART" id="SM00387">
    <property type="entry name" value="HATPase_c"/>
    <property type="match status" value="1"/>
</dbReference>
<evidence type="ECO:0000256" key="6">
    <source>
        <dbReference type="ARBA" id="ARBA00023012"/>
    </source>
</evidence>
<dbReference type="PRINTS" id="PR00344">
    <property type="entry name" value="BCTRLSENSOR"/>
</dbReference>
<dbReference type="InterPro" id="IPR003661">
    <property type="entry name" value="HisK_dim/P_dom"/>
</dbReference>
<evidence type="ECO:0000256" key="2">
    <source>
        <dbReference type="ARBA" id="ARBA00012438"/>
    </source>
</evidence>
<dbReference type="InterPro" id="IPR005467">
    <property type="entry name" value="His_kinase_dom"/>
</dbReference>
<evidence type="ECO:0000256" key="3">
    <source>
        <dbReference type="ARBA" id="ARBA00022553"/>
    </source>
</evidence>
<dbReference type="RefSeq" id="WP_014244216.1">
    <property type="nucleotide sequence ID" value="NC_016620.1"/>
</dbReference>
<evidence type="ECO:0000256" key="1">
    <source>
        <dbReference type="ARBA" id="ARBA00000085"/>
    </source>
</evidence>
<dbReference type="Proteomes" id="UP000008963">
    <property type="component" value="Chromosome"/>
</dbReference>
<dbReference type="HOGENOM" id="CLU_587620_0_0_7"/>
<evidence type="ECO:0000313" key="8">
    <source>
        <dbReference type="EMBL" id="CBW26433.1"/>
    </source>
</evidence>
<proteinExistence type="predicted"/>